<dbReference type="InterPro" id="IPR000560">
    <property type="entry name" value="His_Pase_clade-2"/>
</dbReference>
<feature type="signal peptide" evidence="7">
    <location>
        <begin position="1"/>
        <end position="25"/>
    </location>
</feature>
<comment type="catalytic activity">
    <reaction evidence="1">
        <text>a phosphate monoester + H2O = an alcohol + phosphate</text>
        <dbReference type="Rhea" id="RHEA:15017"/>
        <dbReference type="ChEBI" id="CHEBI:15377"/>
        <dbReference type="ChEBI" id="CHEBI:30879"/>
        <dbReference type="ChEBI" id="CHEBI:43474"/>
        <dbReference type="ChEBI" id="CHEBI:67140"/>
        <dbReference type="EC" id="3.1.3.2"/>
    </reaction>
</comment>
<dbReference type="AlphaFoldDB" id="A0A8J2L489"/>
<protein>
    <recommendedName>
        <fullName evidence="2">acid phosphatase</fullName>
        <ecNumber evidence="2">3.1.3.2</ecNumber>
    </recommendedName>
</protein>
<dbReference type="EMBL" id="CAJVCH010533908">
    <property type="protein sequence ID" value="CAG7824763.1"/>
    <property type="molecule type" value="Genomic_DNA"/>
</dbReference>
<dbReference type="OrthoDB" id="258392at2759"/>
<keyword evidence="9" id="KW-1185">Reference proteome</keyword>
<keyword evidence="6" id="KW-0325">Glycoprotein</keyword>
<proteinExistence type="predicted"/>
<dbReference type="Proteomes" id="UP000708208">
    <property type="component" value="Unassembled WGS sequence"/>
</dbReference>
<evidence type="ECO:0000313" key="9">
    <source>
        <dbReference type="Proteomes" id="UP000708208"/>
    </source>
</evidence>
<evidence type="ECO:0000256" key="4">
    <source>
        <dbReference type="ARBA" id="ARBA00022801"/>
    </source>
</evidence>
<gene>
    <name evidence="8" type="ORF">AFUS01_LOCUS34905</name>
</gene>
<accession>A0A8J2L489</accession>
<evidence type="ECO:0000256" key="7">
    <source>
        <dbReference type="SAM" id="SignalP"/>
    </source>
</evidence>
<dbReference type="InterPro" id="IPR033379">
    <property type="entry name" value="Acid_Pase_AS"/>
</dbReference>
<evidence type="ECO:0000256" key="6">
    <source>
        <dbReference type="ARBA" id="ARBA00023180"/>
    </source>
</evidence>
<dbReference type="CDD" id="cd07061">
    <property type="entry name" value="HP_HAP_like"/>
    <property type="match status" value="1"/>
</dbReference>
<sequence>MKTNLTSKTLIFYLISQLCVFSVTGRESSLKSVQIVFRHGDRTPKVSYESSGESQLTNEGKKQMLELGRFFRKRYGTFLDSAVDRNSVSLISSDLDRTLESASAFAYGLFQNLNEKSSWNNEGLLYEPIPIQSIPKRIDRYLQSTEPCPRYTEQLFLASAAECTEGIVRENPEMVNEFTKVTGNNVLLDPTTSAVAKVDAIDVIAEQIKYNISNNLPLSEAGEKLSRFPIIFDVNGKCQVYLLNSVEKQKLYSGPLLKSILDNFQTEKPKKLVAFSAHDRTLFGQLMILGFVPPETPPTGSAIIYELHALERRSNQMFLKIYFRDGKSQELEQIKVPQCGKDCYLKQFLKITQDVIPVDFIKECQKL</sequence>
<comment type="caution">
    <text evidence="8">The sequence shown here is derived from an EMBL/GenBank/DDBJ whole genome shotgun (WGS) entry which is preliminary data.</text>
</comment>
<dbReference type="EC" id="3.1.3.2" evidence="2"/>
<dbReference type="PANTHER" id="PTHR11567">
    <property type="entry name" value="ACID PHOSPHATASE-RELATED"/>
    <property type="match status" value="1"/>
</dbReference>
<dbReference type="PANTHER" id="PTHR11567:SF211">
    <property type="entry name" value="PROSTATIC ACID PHOSPHATASE"/>
    <property type="match status" value="1"/>
</dbReference>
<dbReference type="Pfam" id="PF00328">
    <property type="entry name" value="His_Phos_2"/>
    <property type="match status" value="1"/>
</dbReference>
<evidence type="ECO:0000256" key="3">
    <source>
        <dbReference type="ARBA" id="ARBA00022729"/>
    </source>
</evidence>
<evidence type="ECO:0000256" key="5">
    <source>
        <dbReference type="ARBA" id="ARBA00023157"/>
    </source>
</evidence>
<dbReference type="InterPro" id="IPR050645">
    <property type="entry name" value="Histidine_acid_phosphatase"/>
</dbReference>
<keyword evidence="4" id="KW-0378">Hydrolase</keyword>
<feature type="chain" id="PRO_5035241942" description="acid phosphatase" evidence="7">
    <location>
        <begin position="26"/>
        <end position="367"/>
    </location>
</feature>
<evidence type="ECO:0000256" key="2">
    <source>
        <dbReference type="ARBA" id="ARBA00012646"/>
    </source>
</evidence>
<keyword evidence="3 7" id="KW-0732">Signal</keyword>
<organism evidence="8 9">
    <name type="scientific">Allacma fusca</name>
    <dbReference type="NCBI Taxonomy" id="39272"/>
    <lineage>
        <taxon>Eukaryota</taxon>
        <taxon>Metazoa</taxon>
        <taxon>Ecdysozoa</taxon>
        <taxon>Arthropoda</taxon>
        <taxon>Hexapoda</taxon>
        <taxon>Collembola</taxon>
        <taxon>Symphypleona</taxon>
        <taxon>Sminthuridae</taxon>
        <taxon>Allacma</taxon>
    </lineage>
</organism>
<evidence type="ECO:0000313" key="8">
    <source>
        <dbReference type="EMBL" id="CAG7824763.1"/>
    </source>
</evidence>
<keyword evidence="5" id="KW-1015">Disulfide bond</keyword>
<reference evidence="8" key="1">
    <citation type="submission" date="2021-06" db="EMBL/GenBank/DDBJ databases">
        <authorList>
            <person name="Hodson N. C."/>
            <person name="Mongue J. A."/>
            <person name="Jaron S. K."/>
        </authorList>
    </citation>
    <scope>NUCLEOTIDE SEQUENCE</scope>
</reference>
<name>A0A8J2L489_9HEXA</name>
<dbReference type="GO" id="GO:0003993">
    <property type="term" value="F:acid phosphatase activity"/>
    <property type="evidence" value="ECO:0007669"/>
    <property type="project" value="UniProtKB-EC"/>
</dbReference>
<evidence type="ECO:0000256" key="1">
    <source>
        <dbReference type="ARBA" id="ARBA00000032"/>
    </source>
</evidence>
<dbReference type="PROSITE" id="PS00616">
    <property type="entry name" value="HIS_ACID_PHOSPHAT_1"/>
    <property type="match status" value="1"/>
</dbReference>